<feature type="compositionally biased region" description="Low complexity" evidence="2">
    <location>
        <begin position="130"/>
        <end position="139"/>
    </location>
</feature>
<proteinExistence type="predicted"/>
<protein>
    <submittedName>
        <fullName evidence="3">Uncharacterized protein</fullName>
    </submittedName>
</protein>
<dbReference type="Proteomes" id="UP001212997">
    <property type="component" value="Unassembled WGS sequence"/>
</dbReference>
<accession>A0AAD5UQ51</accession>
<evidence type="ECO:0000313" key="4">
    <source>
        <dbReference type="Proteomes" id="UP001212997"/>
    </source>
</evidence>
<comment type="caution">
    <text evidence="3">The sequence shown here is derived from an EMBL/GenBank/DDBJ whole genome shotgun (WGS) entry which is preliminary data.</text>
</comment>
<sequence length="232" mass="26290">MLSLFRKSLRNIFKPRGHNRALTHKSEARVPRRSPPTNHSEAPPHSTEPPELNETDLNYLARSLRALLRSYREEEDVAVSYNHRRNAPSLPPILEVEEEPEFSASGQCSRATSVFDAGRQNPPLLGTANQSQSSQPSRVRQLRRRPTIKAHEVLKDSLTTQFTTTPPLEIESFYAALDTLRKKLSEAETTLREVEEGIRTFSGQLDELRAEVENQRRQLKSMLSRIGVGSPT</sequence>
<organism evidence="3 4">
    <name type="scientific">Meripilus lineatus</name>
    <dbReference type="NCBI Taxonomy" id="2056292"/>
    <lineage>
        <taxon>Eukaryota</taxon>
        <taxon>Fungi</taxon>
        <taxon>Dikarya</taxon>
        <taxon>Basidiomycota</taxon>
        <taxon>Agaricomycotina</taxon>
        <taxon>Agaricomycetes</taxon>
        <taxon>Polyporales</taxon>
        <taxon>Meripilaceae</taxon>
        <taxon>Meripilus</taxon>
    </lineage>
</organism>
<feature type="region of interest" description="Disordered" evidence="2">
    <location>
        <begin position="15"/>
        <end position="54"/>
    </location>
</feature>
<dbReference type="EMBL" id="JANAWD010001001">
    <property type="protein sequence ID" value="KAJ3474698.1"/>
    <property type="molecule type" value="Genomic_DNA"/>
</dbReference>
<evidence type="ECO:0000313" key="3">
    <source>
        <dbReference type="EMBL" id="KAJ3474698.1"/>
    </source>
</evidence>
<feature type="region of interest" description="Disordered" evidence="2">
    <location>
        <begin position="118"/>
        <end position="143"/>
    </location>
</feature>
<reference evidence="3" key="1">
    <citation type="submission" date="2022-07" db="EMBL/GenBank/DDBJ databases">
        <title>Genome Sequence of Physisporinus lineatus.</title>
        <authorList>
            <person name="Buettner E."/>
        </authorList>
    </citation>
    <scope>NUCLEOTIDE SEQUENCE</scope>
    <source>
        <strain evidence="3">VT162</strain>
    </source>
</reference>
<name>A0AAD5UQ51_9APHY</name>
<keyword evidence="4" id="KW-1185">Reference proteome</keyword>
<keyword evidence="1" id="KW-0175">Coiled coil</keyword>
<gene>
    <name evidence="3" type="ORF">NLI96_g12311</name>
</gene>
<feature type="coiled-coil region" evidence="1">
    <location>
        <begin position="170"/>
        <end position="225"/>
    </location>
</feature>
<dbReference type="AlphaFoldDB" id="A0AAD5UQ51"/>
<evidence type="ECO:0000256" key="1">
    <source>
        <dbReference type="SAM" id="Coils"/>
    </source>
</evidence>
<evidence type="ECO:0000256" key="2">
    <source>
        <dbReference type="SAM" id="MobiDB-lite"/>
    </source>
</evidence>